<accession>A0ABQ5EZ94</accession>
<gene>
    <name evidence="5" type="ORF">Tco_0990951</name>
</gene>
<dbReference type="InterPro" id="IPR036397">
    <property type="entry name" value="RNaseH_sf"/>
</dbReference>
<evidence type="ECO:0000259" key="3">
    <source>
        <dbReference type="Pfam" id="PF13976"/>
    </source>
</evidence>
<dbReference type="SUPFAM" id="SSF53098">
    <property type="entry name" value="Ribonuclease H-like"/>
    <property type="match status" value="1"/>
</dbReference>
<organism evidence="5 6">
    <name type="scientific">Tanacetum coccineum</name>
    <dbReference type="NCBI Taxonomy" id="301880"/>
    <lineage>
        <taxon>Eukaryota</taxon>
        <taxon>Viridiplantae</taxon>
        <taxon>Streptophyta</taxon>
        <taxon>Embryophyta</taxon>
        <taxon>Tracheophyta</taxon>
        <taxon>Spermatophyta</taxon>
        <taxon>Magnoliopsida</taxon>
        <taxon>eudicotyledons</taxon>
        <taxon>Gunneridae</taxon>
        <taxon>Pentapetalae</taxon>
        <taxon>asterids</taxon>
        <taxon>campanulids</taxon>
        <taxon>Asterales</taxon>
        <taxon>Asteraceae</taxon>
        <taxon>Asteroideae</taxon>
        <taxon>Anthemideae</taxon>
        <taxon>Anthemidinae</taxon>
        <taxon>Tanacetum</taxon>
    </lineage>
</organism>
<feature type="region of interest" description="Disordered" evidence="2">
    <location>
        <begin position="268"/>
        <end position="342"/>
    </location>
</feature>
<evidence type="ECO:0000313" key="6">
    <source>
        <dbReference type="Proteomes" id="UP001151760"/>
    </source>
</evidence>
<keyword evidence="1" id="KW-0378">Hydrolase</keyword>
<dbReference type="Gene3D" id="3.30.420.10">
    <property type="entry name" value="Ribonuclease H-like superfamily/Ribonuclease H"/>
    <property type="match status" value="1"/>
</dbReference>
<evidence type="ECO:0000256" key="1">
    <source>
        <dbReference type="ARBA" id="ARBA00022670"/>
    </source>
</evidence>
<evidence type="ECO:0000256" key="2">
    <source>
        <dbReference type="SAM" id="MobiDB-lite"/>
    </source>
</evidence>
<dbReference type="Proteomes" id="UP001151760">
    <property type="component" value="Unassembled WGS sequence"/>
</dbReference>
<proteinExistence type="predicted"/>
<reference evidence="5" key="1">
    <citation type="journal article" date="2022" name="Int. J. Mol. Sci.">
        <title>Draft Genome of Tanacetum Coccineum: Genomic Comparison of Closely Related Tanacetum-Family Plants.</title>
        <authorList>
            <person name="Yamashiro T."/>
            <person name="Shiraishi A."/>
            <person name="Nakayama K."/>
            <person name="Satake H."/>
        </authorList>
    </citation>
    <scope>NUCLEOTIDE SEQUENCE</scope>
</reference>
<keyword evidence="1" id="KW-0645">Protease</keyword>
<protein>
    <submittedName>
        <fullName evidence="5">Ribonuclease H-like domain-containing protein</fullName>
    </submittedName>
</protein>
<dbReference type="PANTHER" id="PTHR42648:SF26">
    <property type="entry name" value="INTEGRASE CATALYTIC DOMAIN-CONTAINING PROTEIN"/>
    <property type="match status" value="1"/>
</dbReference>
<dbReference type="Pfam" id="PF13976">
    <property type="entry name" value="gag_pre-integrs"/>
    <property type="match status" value="1"/>
</dbReference>
<dbReference type="InterPro" id="IPR054722">
    <property type="entry name" value="PolX-like_BBD"/>
</dbReference>
<dbReference type="EMBL" id="BQNB010016797">
    <property type="protein sequence ID" value="GJT55897.1"/>
    <property type="molecule type" value="Genomic_DNA"/>
</dbReference>
<sequence>MDTGATSHLASDAGKLTSISNNSIISSIFVGNGNSIPVTTSGHSMLPTLNRPLHLHNVLVTPQIIKNLISVRQFTRDNNCSIEFDPFGFSVKDLWTRHLLLRCNSNGDLYPVLPPNLSNTAFVSINQSTWHQRLGHPGHEVLRFLASNKMIDCTQTKTSSLCHACQLGKQVRLPFSISNSRVENLFDIVHSDLWTSPIPSASGFKYYVLFLDHFSHFLWVYPLRKKSDVFDKFLHFRMYVKTQFNTEIKSFQCDHGEDSTSPISLRLLTTPSVTSPPDNNNIAPTGTNLPGPTTPMATSSPTHTTPPSAQPTTPTSQTTSAPPIEVQLEPNPTPTDHNQQPQ</sequence>
<comment type="caution">
    <text evidence="5">The sequence shown here is derived from an EMBL/GenBank/DDBJ whole genome shotgun (WGS) entry which is preliminary data.</text>
</comment>
<dbReference type="PANTHER" id="PTHR42648">
    <property type="entry name" value="TRANSPOSASE, PUTATIVE-RELATED"/>
    <property type="match status" value="1"/>
</dbReference>
<feature type="compositionally biased region" description="Polar residues" evidence="2">
    <location>
        <begin position="268"/>
        <end position="283"/>
    </location>
</feature>
<keyword evidence="6" id="KW-1185">Reference proteome</keyword>
<dbReference type="InterPro" id="IPR039537">
    <property type="entry name" value="Retrotran_Ty1/copia-like"/>
</dbReference>
<feature type="compositionally biased region" description="Low complexity" evidence="2">
    <location>
        <begin position="284"/>
        <end position="323"/>
    </location>
</feature>
<dbReference type="InterPro" id="IPR025724">
    <property type="entry name" value="GAG-pre-integrase_dom"/>
</dbReference>
<feature type="domain" description="Retrovirus-related Pol polyprotein from transposon TNT 1-94-like beta-barrel" evidence="4">
    <location>
        <begin position="1"/>
        <end position="76"/>
    </location>
</feature>
<feature type="domain" description="GAG-pre-integrase" evidence="3">
    <location>
        <begin position="128"/>
        <end position="170"/>
    </location>
</feature>
<evidence type="ECO:0000313" key="5">
    <source>
        <dbReference type="EMBL" id="GJT55897.1"/>
    </source>
</evidence>
<evidence type="ECO:0000259" key="4">
    <source>
        <dbReference type="Pfam" id="PF22936"/>
    </source>
</evidence>
<dbReference type="InterPro" id="IPR012337">
    <property type="entry name" value="RNaseH-like_sf"/>
</dbReference>
<reference evidence="5" key="2">
    <citation type="submission" date="2022-01" db="EMBL/GenBank/DDBJ databases">
        <authorList>
            <person name="Yamashiro T."/>
            <person name="Shiraishi A."/>
            <person name="Satake H."/>
            <person name="Nakayama K."/>
        </authorList>
    </citation>
    <scope>NUCLEOTIDE SEQUENCE</scope>
</reference>
<dbReference type="Pfam" id="PF22936">
    <property type="entry name" value="Pol_BBD"/>
    <property type="match status" value="1"/>
</dbReference>
<name>A0ABQ5EZ94_9ASTR</name>